<dbReference type="Proteomes" id="UP000192610">
    <property type="component" value="Unassembled WGS sequence"/>
</dbReference>
<evidence type="ECO:0000313" key="2">
    <source>
        <dbReference type="EMBL" id="OQP52893.1"/>
    </source>
</evidence>
<dbReference type="OrthoDB" id="1373771at2"/>
<protein>
    <recommendedName>
        <fullName evidence="1">DUF7660 domain-containing protein</fullName>
    </recommendedName>
</protein>
<keyword evidence="3" id="KW-1185">Reference proteome</keyword>
<dbReference type="InterPro" id="IPR056077">
    <property type="entry name" value="DUF7660"/>
</dbReference>
<proteinExistence type="predicted"/>
<dbReference type="STRING" id="354355.SAMN05660816_04739"/>
<dbReference type="AlphaFoldDB" id="A0A1V9F398"/>
<accession>A0A1V9F398</accession>
<sequence>MDALMNDFKINSNQWENNTLTDYLAAVQNWTEDIEGYYINNNIPMPENISWKTFADILMAATMYE</sequence>
<dbReference type="Pfam" id="PF24693">
    <property type="entry name" value="DUF7660"/>
    <property type="match status" value="1"/>
</dbReference>
<dbReference type="EMBL" id="LVXG01000007">
    <property type="protein sequence ID" value="OQP52893.1"/>
    <property type="molecule type" value="Genomic_DNA"/>
</dbReference>
<gene>
    <name evidence="2" type="ORF">A4H97_24255</name>
</gene>
<feature type="domain" description="DUF7660" evidence="1">
    <location>
        <begin position="2"/>
        <end position="65"/>
    </location>
</feature>
<evidence type="ECO:0000259" key="1">
    <source>
        <dbReference type="Pfam" id="PF24693"/>
    </source>
</evidence>
<reference evidence="3" key="1">
    <citation type="submission" date="2016-04" db="EMBL/GenBank/DDBJ databases">
        <authorList>
            <person name="Chen L."/>
            <person name="Zhuang W."/>
            <person name="Wang G."/>
        </authorList>
    </citation>
    <scope>NUCLEOTIDE SEQUENCE [LARGE SCALE GENOMIC DNA]</scope>
    <source>
        <strain evidence="3">17621</strain>
    </source>
</reference>
<name>A0A1V9F398_9BACT</name>
<organism evidence="2 3">
    <name type="scientific">Niastella yeongjuensis</name>
    <dbReference type="NCBI Taxonomy" id="354355"/>
    <lineage>
        <taxon>Bacteria</taxon>
        <taxon>Pseudomonadati</taxon>
        <taxon>Bacteroidota</taxon>
        <taxon>Chitinophagia</taxon>
        <taxon>Chitinophagales</taxon>
        <taxon>Chitinophagaceae</taxon>
        <taxon>Niastella</taxon>
    </lineage>
</organism>
<evidence type="ECO:0000313" key="3">
    <source>
        <dbReference type="Proteomes" id="UP000192610"/>
    </source>
</evidence>
<comment type="caution">
    <text evidence="2">The sequence shown here is derived from an EMBL/GenBank/DDBJ whole genome shotgun (WGS) entry which is preliminary data.</text>
</comment>